<reference evidence="12" key="1">
    <citation type="submission" date="2021-01" db="EMBL/GenBank/DDBJ databases">
        <authorList>
            <person name="Corre E."/>
            <person name="Pelletier E."/>
            <person name="Niang G."/>
            <person name="Scheremetjew M."/>
            <person name="Finn R."/>
            <person name="Kale V."/>
            <person name="Holt S."/>
            <person name="Cochrane G."/>
            <person name="Meng A."/>
            <person name="Brown T."/>
            <person name="Cohen L."/>
        </authorList>
    </citation>
    <scope>NUCLEOTIDE SEQUENCE</scope>
    <source>
        <strain evidence="13">Clade-D-RCC1621</strain>
        <strain evidence="12">Clade-D-RCC2572</strain>
    </source>
</reference>
<evidence type="ECO:0000256" key="5">
    <source>
        <dbReference type="ARBA" id="ARBA00022737"/>
    </source>
</evidence>
<evidence type="ECO:0000256" key="10">
    <source>
        <dbReference type="SAM" id="MobiDB-lite"/>
    </source>
</evidence>
<organism evidence="12">
    <name type="scientific">Ostreococcus mediterraneus</name>
    <dbReference type="NCBI Taxonomy" id="1486918"/>
    <lineage>
        <taxon>Eukaryota</taxon>
        <taxon>Viridiplantae</taxon>
        <taxon>Chlorophyta</taxon>
        <taxon>Mamiellophyceae</taxon>
        <taxon>Mamiellales</taxon>
        <taxon>Bathycoccaceae</taxon>
        <taxon>Ostreococcus</taxon>
    </lineage>
</organism>
<keyword evidence="5" id="KW-0677">Repeat</keyword>
<dbReference type="InterPro" id="IPR023395">
    <property type="entry name" value="MCP_dom_sf"/>
</dbReference>
<proteinExistence type="inferred from homology"/>
<dbReference type="EMBL" id="HBEW01004925">
    <property type="protein sequence ID" value="CAD8582956.1"/>
    <property type="molecule type" value="Transcribed_RNA"/>
</dbReference>
<comment type="similarity">
    <text evidence="2 9">Belongs to the mitochondrial carrier (TC 2.A.29) family.</text>
</comment>
<keyword evidence="6 11" id="KW-1133">Transmembrane helix</keyword>
<evidence type="ECO:0000313" key="12">
    <source>
        <dbReference type="EMBL" id="CAD8582956.1"/>
    </source>
</evidence>
<feature type="region of interest" description="Disordered" evidence="10">
    <location>
        <begin position="1"/>
        <end position="37"/>
    </location>
</feature>
<dbReference type="Gene3D" id="1.50.40.10">
    <property type="entry name" value="Mitochondrial carrier domain"/>
    <property type="match status" value="1"/>
</dbReference>
<gene>
    <name evidence="12" type="ORF">OMED0929_LOCUS4130</name>
    <name evidence="13" type="ORF">OMED0930_LOCUS4409</name>
</gene>
<feature type="repeat" description="Solcar" evidence="8">
    <location>
        <begin position="42"/>
        <end position="118"/>
    </location>
</feature>
<evidence type="ECO:0000256" key="2">
    <source>
        <dbReference type="ARBA" id="ARBA00006375"/>
    </source>
</evidence>
<evidence type="ECO:0000256" key="7">
    <source>
        <dbReference type="ARBA" id="ARBA00023136"/>
    </source>
</evidence>
<dbReference type="SUPFAM" id="SSF103506">
    <property type="entry name" value="Mitochondrial carrier"/>
    <property type="match status" value="1"/>
</dbReference>
<evidence type="ECO:0008006" key="14">
    <source>
        <dbReference type="Google" id="ProtNLM"/>
    </source>
</evidence>
<dbReference type="AlphaFoldDB" id="A0A6T5YXC7"/>
<keyword evidence="7 8" id="KW-0472">Membrane</keyword>
<evidence type="ECO:0000256" key="3">
    <source>
        <dbReference type="ARBA" id="ARBA00022448"/>
    </source>
</evidence>
<keyword evidence="4 8" id="KW-0812">Transmembrane</keyword>
<evidence type="ECO:0000256" key="4">
    <source>
        <dbReference type="ARBA" id="ARBA00022692"/>
    </source>
</evidence>
<dbReference type="GO" id="GO:0016020">
    <property type="term" value="C:membrane"/>
    <property type="evidence" value="ECO:0007669"/>
    <property type="project" value="UniProtKB-SubCell"/>
</dbReference>
<dbReference type="PANTHER" id="PTHR45667">
    <property type="entry name" value="S-ADENOSYLMETHIONINE MITOCHONDRIAL CARRIER PROTEIN"/>
    <property type="match status" value="1"/>
</dbReference>
<evidence type="ECO:0000256" key="8">
    <source>
        <dbReference type="PROSITE-ProRule" id="PRU00282"/>
    </source>
</evidence>
<sequence length="303" mass="32584">MSTKQRPRPTHRSPSSTATRSTSASAHSRRDASTSAGVLTVPTHLKRGIAAGSIAGMTTQLLLFPLSTFKTRMQVKPLGRAFRAADCFQLYSGLVPELMGTVPGTALFMGTYESAKKSFRLDPGIAAACGALAASVVLAPMELISRRMQVRRTPFRLAVAASVRAKGGLFVGFGSFLARELPFDMIQMSAFEWMKSTMERKNGQKLRARDTAVLGGLAGSFTGLVTTPFDVSRTASVCSKSLGLDTTKSMGDVSRLMFRGAIPRMVEIGLGGIVYFSCIQATLRLFDEKEKGKAKSKDKVPKI</sequence>
<evidence type="ECO:0000313" key="13">
    <source>
        <dbReference type="EMBL" id="CAD8813314.1"/>
    </source>
</evidence>
<evidence type="ECO:0000256" key="11">
    <source>
        <dbReference type="SAM" id="Phobius"/>
    </source>
</evidence>
<dbReference type="EMBL" id="HBFO01006349">
    <property type="protein sequence ID" value="CAD8813314.1"/>
    <property type="molecule type" value="Transcribed_RNA"/>
</dbReference>
<feature type="transmembrane region" description="Helical" evidence="11">
    <location>
        <begin position="90"/>
        <end position="112"/>
    </location>
</feature>
<dbReference type="PROSITE" id="PS50920">
    <property type="entry name" value="SOLCAR"/>
    <property type="match status" value="1"/>
</dbReference>
<feature type="transmembrane region" description="Helical" evidence="11">
    <location>
        <begin position="124"/>
        <end position="145"/>
    </location>
</feature>
<dbReference type="InterPro" id="IPR018108">
    <property type="entry name" value="MCP_transmembrane"/>
</dbReference>
<keyword evidence="3 9" id="KW-0813">Transport</keyword>
<name>A0A6T5YXC7_9CHLO</name>
<feature type="compositionally biased region" description="Basic residues" evidence="10">
    <location>
        <begin position="1"/>
        <end position="11"/>
    </location>
</feature>
<feature type="compositionally biased region" description="Low complexity" evidence="10">
    <location>
        <begin position="12"/>
        <end position="26"/>
    </location>
</feature>
<evidence type="ECO:0000256" key="9">
    <source>
        <dbReference type="RuleBase" id="RU000488"/>
    </source>
</evidence>
<evidence type="ECO:0000256" key="6">
    <source>
        <dbReference type="ARBA" id="ARBA00022989"/>
    </source>
</evidence>
<comment type="subcellular location">
    <subcellularLocation>
        <location evidence="1">Membrane</location>
        <topology evidence="1">Multi-pass membrane protein</topology>
    </subcellularLocation>
</comment>
<accession>A0A6T5YXC7</accession>
<evidence type="ECO:0000256" key="1">
    <source>
        <dbReference type="ARBA" id="ARBA00004141"/>
    </source>
</evidence>
<dbReference type="Pfam" id="PF00153">
    <property type="entry name" value="Mito_carr"/>
    <property type="match status" value="2"/>
</dbReference>
<protein>
    <recommendedName>
        <fullName evidence="14">Mitochondrial carrier protein</fullName>
    </recommendedName>
</protein>